<sequence>MRWRTRLQLIHVYYITSVDGDVNSQAIYRQIKDSVREIGTIFTPTETMTAASKL</sequence>
<accession>A0ABN8U5B2</accession>
<evidence type="ECO:0000313" key="1">
    <source>
        <dbReference type="EMBL" id="CAH8246268.1"/>
    </source>
</evidence>
<dbReference type="RefSeq" id="WP_213429748.1">
    <property type="nucleotide sequence ID" value="NZ_AP031286.1"/>
</dbReference>
<keyword evidence="2" id="KW-1185">Reference proteome</keyword>
<gene>
    <name evidence="1" type="ORF">WJ0W_003503</name>
</gene>
<comment type="caution">
    <text evidence="1">The sequence shown here is derived from an EMBL/GenBank/DDBJ whole genome shotgun (WGS) entry which is preliminary data.</text>
</comment>
<evidence type="ECO:0000313" key="2">
    <source>
        <dbReference type="Proteomes" id="UP001154322"/>
    </source>
</evidence>
<dbReference type="Proteomes" id="UP001154322">
    <property type="component" value="Unassembled WGS sequence"/>
</dbReference>
<name>A0ABN8U5B2_9BACL</name>
<proteinExistence type="predicted"/>
<protein>
    <submittedName>
        <fullName evidence="1">Uncharacterized protein</fullName>
    </submittedName>
</protein>
<organism evidence="1 2">
    <name type="scientific">Paenibacillus melissococcoides</name>
    <dbReference type="NCBI Taxonomy" id="2912268"/>
    <lineage>
        <taxon>Bacteria</taxon>
        <taxon>Bacillati</taxon>
        <taxon>Bacillota</taxon>
        <taxon>Bacilli</taxon>
        <taxon>Bacillales</taxon>
        <taxon>Paenibacillaceae</taxon>
        <taxon>Paenibacillus</taxon>
    </lineage>
</organism>
<reference evidence="1" key="1">
    <citation type="submission" date="2022-06" db="EMBL/GenBank/DDBJ databases">
        <authorList>
            <person name="Dietemann V."/>
            <person name="Ory F."/>
            <person name="Dainat B."/>
            <person name="Oberhansli S."/>
        </authorList>
    </citation>
    <scope>NUCLEOTIDE SEQUENCE</scope>
    <source>
        <strain evidence="1">Ena-SAMPLE-TAB-26-04-2022-14:26:32:270-5432</strain>
    </source>
</reference>
<dbReference type="EMBL" id="CALYLO010000004">
    <property type="protein sequence ID" value="CAH8246268.1"/>
    <property type="molecule type" value="Genomic_DNA"/>
</dbReference>